<dbReference type="Gene3D" id="2.170.150.80">
    <property type="entry name" value="NAC domain"/>
    <property type="match status" value="1"/>
</dbReference>
<dbReference type="AlphaFoldDB" id="A0AAW1WYW6"/>
<keyword evidence="5" id="KW-0539">Nucleus</keyword>
<name>A0AAW1WYW6_RUBAR</name>
<protein>
    <recommendedName>
        <fullName evidence="7">NAC domain-containing protein</fullName>
    </recommendedName>
</protein>
<gene>
    <name evidence="8" type="ORF">M0R45_026754</name>
</gene>
<evidence type="ECO:0000313" key="8">
    <source>
        <dbReference type="EMBL" id="KAK9929664.1"/>
    </source>
</evidence>
<sequence>MEGYPVGFRFHPLDEELVGYYLYNRSVLGHQFRPLFFAECPDFYGESEPWVIWESYGGPKLEDGEPLHLFTERHKLNPKGKHFDRKVGSGTWSAQYARHVVEDSVLLGVKREFRYEGGVCSNQNNAWLMQEYEITENDFTVLCTLRKNPKRPPGPSPPTSTITSTSHRRRNVQKKTSTSTVDDKKRKRNPTLVHIGETTVDGDDNGKAKRLRIEQPAASTTRKAVLSFSGDYSMHFPGNQESNNGGGVMLFSNSQNPDDIAVYDGYQNADDSSQLQPSTIADYSAEQSSTGNFSSLNDDKLGGASEDICSSLPGIIDHNVFDNVTDLVHYADADSSSQTRKQSSSSSSAFHYDDQGDIYNCHEQQLIFSPTGLSSPSHCHEQQLLSDDHDFDIPLDYAYFDSDEFNGFYIDEDQPRALQWLDSDDQNFDIFQ</sequence>
<keyword evidence="9" id="KW-1185">Reference proteome</keyword>
<dbReference type="GO" id="GO:0003677">
    <property type="term" value="F:DNA binding"/>
    <property type="evidence" value="ECO:0007669"/>
    <property type="project" value="UniProtKB-KW"/>
</dbReference>
<dbReference type="PROSITE" id="PS51005">
    <property type="entry name" value="NAC"/>
    <property type="match status" value="1"/>
</dbReference>
<feature type="domain" description="NAC" evidence="7">
    <location>
        <begin position="4"/>
        <end position="151"/>
    </location>
</feature>
<dbReference type="InterPro" id="IPR003441">
    <property type="entry name" value="NAC-dom"/>
</dbReference>
<evidence type="ECO:0000256" key="3">
    <source>
        <dbReference type="ARBA" id="ARBA00023125"/>
    </source>
</evidence>
<proteinExistence type="predicted"/>
<comment type="subcellular location">
    <subcellularLocation>
        <location evidence="1">Nucleus</location>
    </subcellularLocation>
</comment>
<dbReference type="Proteomes" id="UP001457282">
    <property type="component" value="Unassembled WGS sequence"/>
</dbReference>
<evidence type="ECO:0000259" key="7">
    <source>
        <dbReference type="PROSITE" id="PS51005"/>
    </source>
</evidence>
<comment type="caution">
    <text evidence="8">The sequence shown here is derived from an EMBL/GenBank/DDBJ whole genome shotgun (WGS) entry which is preliminary data.</text>
</comment>
<dbReference type="GO" id="GO:0006355">
    <property type="term" value="P:regulation of DNA-templated transcription"/>
    <property type="evidence" value="ECO:0007669"/>
    <property type="project" value="InterPro"/>
</dbReference>
<feature type="region of interest" description="Disordered" evidence="6">
    <location>
        <begin position="145"/>
        <end position="190"/>
    </location>
</feature>
<evidence type="ECO:0000256" key="5">
    <source>
        <dbReference type="ARBA" id="ARBA00023242"/>
    </source>
</evidence>
<organism evidence="8 9">
    <name type="scientific">Rubus argutus</name>
    <name type="common">Southern blackberry</name>
    <dbReference type="NCBI Taxonomy" id="59490"/>
    <lineage>
        <taxon>Eukaryota</taxon>
        <taxon>Viridiplantae</taxon>
        <taxon>Streptophyta</taxon>
        <taxon>Embryophyta</taxon>
        <taxon>Tracheophyta</taxon>
        <taxon>Spermatophyta</taxon>
        <taxon>Magnoliopsida</taxon>
        <taxon>eudicotyledons</taxon>
        <taxon>Gunneridae</taxon>
        <taxon>Pentapetalae</taxon>
        <taxon>rosids</taxon>
        <taxon>fabids</taxon>
        <taxon>Rosales</taxon>
        <taxon>Rosaceae</taxon>
        <taxon>Rosoideae</taxon>
        <taxon>Rosoideae incertae sedis</taxon>
        <taxon>Rubus</taxon>
    </lineage>
</organism>
<dbReference type="Pfam" id="PF02365">
    <property type="entry name" value="NAM"/>
    <property type="match status" value="1"/>
</dbReference>
<dbReference type="PANTHER" id="PTHR31989">
    <property type="entry name" value="NAC DOMAIN-CONTAINING PROTEIN 82-RELATED"/>
    <property type="match status" value="1"/>
</dbReference>
<evidence type="ECO:0000256" key="6">
    <source>
        <dbReference type="SAM" id="MobiDB-lite"/>
    </source>
</evidence>
<accession>A0AAW1WYW6</accession>
<evidence type="ECO:0000256" key="4">
    <source>
        <dbReference type="ARBA" id="ARBA00023163"/>
    </source>
</evidence>
<evidence type="ECO:0000313" key="9">
    <source>
        <dbReference type="Proteomes" id="UP001457282"/>
    </source>
</evidence>
<keyword evidence="2" id="KW-0805">Transcription regulation</keyword>
<reference evidence="8 9" key="1">
    <citation type="journal article" date="2023" name="G3 (Bethesda)">
        <title>A chromosome-length genome assembly and annotation of blackberry (Rubus argutus, cv. 'Hillquist').</title>
        <authorList>
            <person name="Bruna T."/>
            <person name="Aryal R."/>
            <person name="Dudchenko O."/>
            <person name="Sargent D.J."/>
            <person name="Mead D."/>
            <person name="Buti M."/>
            <person name="Cavallini A."/>
            <person name="Hytonen T."/>
            <person name="Andres J."/>
            <person name="Pham M."/>
            <person name="Weisz D."/>
            <person name="Mascagni F."/>
            <person name="Usai G."/>
            <person name="Natali L."/>
            <person name="Bassil N."/>
            <person name="Fernandez G.E."/>
            <person name="Lomsadze A."/>
            <person name="Armour M."/>
            <person name="Olukolu B."/>
            <person name="Poorten T."/>
            <person name="Britton C."/>
            <person name="Davik J."/>
            <person name="Ashrafi H."/>
            <person name="Aiden E.L."/>
            <person name="Borodovsky M."/>
            <person name="Worthington M."/>
        </authorList>
    </citation>
    <scope>NUCLEOTIDE SEQUENCE [LARGE SCALE GENOMIC DNA]</scope>
    <source>
        <strain evidence="8">PI 553951</strain>
    </source>
</reference>
<dbReference type="GO" id="GO:0005634">
    <property type="term" value="C:nucleus"/>
    <property type="evidence" value="ECO:0007669"/>
    <property type="project" value="UniProtKB-SubCell"/>
</dbReference>
<evidence type="ECO:0000256" key="2">
    <source>
        <dbReference type="ARBA" id="ARBA00023015"/>
    </source>
</evidence>
<dbReference type="InterPro" id="IPR036093">
    <property type="entry name" value="NAC_dom_sf"/>
</dbReference>
<dbReference type="EMBL" id="JBEDUW010000005">
    <property type="protein sequence ID" value="KAK9929664.1"/>
    <property type="molecule type" value="Genomic_DNA"/>
</dbReference>
<keyword evidence="4" id="KW-0804">Transcription</keyword>
<evidence type="ECO:0000256" key="1">
    <source>
        <dbReference type="ARBA" id="ARBA00004123"/>
    </source>
</evidence>
<keyword evidence="3" id="KW-0238">DNA-binding</keyword>
<dbReference type="SUPFAM" id="SSF101941">
    <property type="entry name" value="NAC domain"/>
    <property type="match status" value="1"/>
</dbReference>